<dbReference type="EMBL" id="LT607411">
    <property type="protein sequence ID" value="SCF35303.1"/>
    <property type="molecule type" value="Genomic_DNA"/>
</dbReference>
<evidence type="ECO:0008006" key="4">
    <source>
        <dbReference type="Google" id="ProtNLM"/>
    </source>
</evidence>
<evidence type="ECO:0000313" key="2">
    <source>
        <dbReference type="EMBL" id="SCF35303.1"/>
    </source>
</evidence>
<feature type="chain" id="PRO_5008710489" description="Lipoprotein" evidence="1">
    <location>
        <begin position="19"/>
        <end position="168"/>
    </location>
</feature>
<feature type="signal peptide" evidence="1">
    <location>
        <begin position="1"/>
        <end position="18"/>
    </location>
</feature>
<evidence type="ECO:0000313" key="3">
    <source>
        <dbReference type="Proteomes" id="UP000198242"/>
    </source>
</evidence>
<sequence length="168" mass="19612">MILIISAFLIPLSLTACAKNEKSSGETKIFEIDNTREAFGKSDEITVTVRRHYMILHPPKDLAQLKELVEKYDEDHPVEGEVQAKEGKKRVFYLQFYRESEDLPRDWQPDEGYLSTDRIEHHKNDLIASIKWSDADPQKQFYCMDKSKEGKLIKEVHFIGDQLVEVRN</sequence>
<keyword evidence="3" id="KW-1185">Reference proteome</keyword>
<name>A0A1C4ZQL9_MICVI</name>
<keyword evidence="1" id="KW-0732">Signal</keyword>
<reference evidence="3" key="1">
    <citation type="submission" date="2016-06" db="EMBL/GenBank/DDBJ databases">
        <authorList>
            <person name="Varghese N."/>
            <person name="Submissions Spin"/>
        </authorList>
    </citation>
    <scope>NUCLEOTIDE SEQUENCE [LARGE SCALE GENOMIC DNA]</scope>
    <source>
        <strain evidence="3">DSM 43909</strain>
    </source>
</reference>
<proteinExistence type="predicted"/>
<dbReference type="Proteomes" id="UP000198242">
    <property type="component" value="Chromosome I"/>
</dbReference>
<protein>
    <recommendedName>
        <fullName evidence="4">Lipoprotein</fullName>
    </recommendedName>
</protein>
<evidence type="ECO:0000256" key="1">
    <source>
        <dbReference type="SAM" id="SignalP"/>
    </source>
</evidence>
<gene>
    <name evidence="2" type="ORF">GA0074695_5959</name>
</gene>
<dbReference type="AlphaFoldDB" id="A0A1C4ZQL9"/>
<accession>A0A1C4ZQL9</accession>
<organism evidence="2 3">
    <name type="scientific">Micromonospora viridifaciens</name>
    <dbReference type="NCBI Taxonomy" id="1881"/>
    <lineage>
        <taxon>Bacteria</taxon>
        <taxon>Bacillati</taxon>
        <taxon>Actinomycetota</taxon>
        <taxon>Actinomycetes</taxon>
        <taxon>Micromonosporales</taxon>
        <taxon>Micromonosporaceae</taxon>
        <taxon>Micromonospora</taxon>
    </lineage>
</organism>